<dbReference type="Proteomes" id="UP000253410">
    <property type="component" value="Unassembled WGS sequence"/>
</dbReference>
<dbReference type="Gene3D" id="1.20.1600.10">
    <property type="entry name" value="Outer membrane efflux proteins (OEP)"/>
    <property type="match status" value="1"/>
</dbReference>
<keyword evidence="2" id="KW-0564">Palmitate</keyword>
<keyword evidence="2" id="KW-0472">Membrane</keyword>
<dbReference type="Pfam" id="PF02321">
    <property type="entry name" value="OEP"/>
    <property type="match status" value="2"/>
</dbReference>
<keyword evidence="4" id="KW-1185">Reference proteome</keyword>
<dbReference type="InterPro" id="IPR003423">
    <property type="entry name" value="OMP_efflux"/>
</dbReference>
<dbReference type="EMBL" id="QFFJ01000002">
    <property type="protein sequence ID" value="RBL88960.1"/>
    <property type="molecule type" value="Genomic_DNA"/>
</dbReference>
<comment type="subcellular location">
    <subcellularLocation>
        <location evidence="2">Cell membrane</location>
        <topology evidence="2">Lipid-anchor</topology>
    </subcellularLocation>
</comment>
<dbReference type="GO" id="GO:0005886">
    <property type="term" value="C:plasma membrane"/>
    <property type="evidence" value="ECO:0007669"/>
    <property type="project" value="UniProtKB-SubCell"/>
</dbReference>
<accession>A0A365XS46</accession>
<evidence type="ECO:0008006" key="5">
    <source>
        <dbReference type="Google" id="ProtNLM"/>
    </source>
</evidence>
<dbReference type="OrthoDB" id="9770517at2"/>
<dbReference type="NCBIfam" id="TIGR01845">
    <property type="entry name" value="outer_NodT"/>
    <property type="match status" value="1"/>
</dbReference>
<dbReference type="PANTHER" id="PTHR30203:SF33">
    <property type="entry name" value="BLR4455 PROTEIN"/>
    <property type="match status" value="1"/>
</dbReference>
<evidence type="ECO:0000313" key="3">
    <source>
        <dbReference type="EMBL" id="RBL88960.1"/>
    </source>
</evidence>
<dbReference type="PANTHER" id="PTHR30203">
    <property type="entry name" value="OUTER MEMBRANE CATION EFFLUX PROTEIN"/>
    <property type="match status" value="1"/>
</dbReference>
<keyword evidence="2" id="KW-0449">Lipoprotein</keyword>
<comment type="caution">
    <text evidence="3">The sequence shown here is derived from an EMBL/GenBank/DDBJ whole genome shotgun (WGS) entry which is preliminary data.</text>
</comment>
<dbReference type="Gene3D" id="2.20.200.10">
    <property type="entry name" value="Outer membrane efflux proteins (OEP)"/>
    <property type="match status" value="1"/>
</dbReference>
<evidence type="ECO:0000313" key="4">
    <source>
        <dbReference type="Proteomes" id="UP000253410"/>
    </source>
</evidence>
<evidence type="ECO:0000256" key="1">
    <source>
        <dbReference type="ARBA" id="ARBA00007613"/>
    </source>
</evidence>
<proteinExistence type="inferred from homology"/>
<feature type="signal peptide" evidence="2">
    <location>
        <begin position="1"/>
        <end position="20"/>
    </location>
</feature>
<evidence type="ECO:0000256" key="2">
    <source>
        <dbReference type="RuleBase" id="RU362097"/>
    </source>
</evidence>
<dbReference type="GO" id="GO:0015562">
    <property type="term" value="F:efflux transmembrane transporter activity"/>
    <property type="evidence" value="ECO:0007669"/>
    <property type="project" value="InterPro"/>
</dbReference>
<comment type="similarity">
    <text evidence="1 2">Belongs to the outer membrane factor (OMF) (TC 1.B.17) family.</text>
</comment>
<name>A0A365XS46_9BACT</name>
<dbReference type="PROSITE" id="PS51257">
    <property type="entry name" value="PROKAR_LIPOPROTEIN"/>
    <property type="match status" value="1"/>
</dbReference>
<dbReference type="RefSeq" id="WP_113617703.1">
    <property type="nucleotide sequence ID" value="NZ_QFFJ01000002.1"/>
</dbReference>
<dbReference type="AlphaFoldDB" id="A0A365XS46"/>
<dbReference type="SUPFAM" id="SSF56954">
    <property type="entry name" value="Outer membrane efflux proteins (OEP)"/>
    <property type="match status" value="1"/>
</dbReference>
<gene>
    <name evidence="3" type="ORF">DF182_20660</name>
</gene>
<protein>
    <recommendedName>
        <fullName evidence="5">RND transporter</fullName>
    </recommendedName>
</protein>
<feature type="chain" id="PRO_5016486723" description="RND transporter" evidence="2">
    <location>
        <begin position="21"/>
        <end position="458"/>
    </location>
</feature>
<keyword evidence="2" id="KW-1134">Transmembrane beta strand</keyword>
<dbReference type="InterPro" id="IPR010131">
    <property type="entry name" value="MdtP/NodT-like"/>
</dbReference>
<keyword evidence="2" id="KW-0812">Transmembrane</keyword>
<keyword evidence="2" id="KW-0732">Signal</keyword>
<organism evidence="3 4">
    <name type="scientific">Chitinophaga flava</name>
    <dbReference type="NCBI Taxonomy" id="2259036"/>
    <lineage>
        <taxon>Bacteria</taxon>
        <taxon>Pseudomonadati</taxon>
        <taxon>Bacteroidota</taxon>
        <taxon>Chitinophagia</taxon>
        <taxon>Chitinophagales</taxon>
        <taxon>Chitinophagaceae</taxon>
        <taxon>Chitinophaga</taxon>
    </lineage>
</organism>
<sequence>MNHKLNFYMCLLMALMLITACSVTHPYKVPDANTNGLFRNQQLTDTATLATLHWREIFTDTLLQKLISTGIQQNLDLKTAYARITQAEATYEQSRQAYFPTLGASASVSGNKTTSGSSSNSHPYQLGLNTSWEADIWGQLRSSQRANLANLLQGQAAARAVQTNLVANIANFYYQLLALDQQLVITQQTVESWKATVNVMKALKASNIVTGAAVVQSAASQYAAAVATHDLRLRIRETENALSILLGQAPDTIPRNKLADQHPITLLKTGVPSQLLANRPDVQAAEYNFRYFFELTNVARTYFYPTLTITASGGLAGASLGQLFKPGSLVGNIVAGLAQPIYNQGINRARLKSAQAQQQQALYSFQSILLTAGQEVSDALFSYQTAVDKTGDRDNQLDNLEKSVSYTQQLVRYSSANYTEVLNAQQSLLTAQLGQVNDRLQQLQAIVNLYRALGGGWQ</sequence>
<reference evidence="3 4" key="1">
    <citation type="submission" date="2018-05" db="EMBL/GenBank/DDBJ databases">
        <title>Chitinophaga sp. K3CV102501T nov., isolated from isolated from a monsoon evergreen broad-leaved forest soil.</title>
        <authorList>
            <person name="Lv Y."/>
        </authorList>
    </citation>
    <scope>NUCLEOTIDE SEQUENCE [LARGE SCALE GENOMIC DNA]</scope>
    <source>
        <strain evidence="3 4">GDMCC 1.1325</strain>
    </source>
</reference>